<accession>A0A1K0G7Z9</accession>
<dbReference type="GO" id="GO:0003676">
    <property type="term" value="F:nucleic acid binding"/>
    <property type="evidence" value="ECO:0007669"/>
    <property type="project" value="InterPro"/>
</dbReference>
<name>A0A1K0G7Z9_9BASI</name>
<evidence type="ECO:0000313" key="2">
    <source>
        <dbReference type="Proteomes" id="UP000179920"/>
    </source>
</evidence>
<reference evidence="2" key="1">
    <citation type="submission" date="2016-04" db="EMBL/GenBank/DDBJ databases">
        <authorList>
            <person name="Guldener U."/>
            <person name="Guldener U."/>
        </authorList>
    </citation>
    <scope>NUCLEOTIDE SEQUENCE [LARGE SCALE GENOMIC DNA]</scope>
    <source>
        <strain evidence="2">UB2112</strain>
    </source>
</reference>
<dbReference type="Proteomes" id="UP000179920">
    <property type="component" value="Chromosome XII"/>
</dbReference>
<dbReference type="InterPro" id="IPR036397">
    <property type="entry name" value="RNaseH_sf"/>
</dbReference>
<dbReference type="Gene3D" id="3.30.420.10">
    <property type="entry name" value="Ribonuclease H-like superfamily/Ribonuclease H"/>
    <property type="match status" value="1"/>
</dbReference>
<sequence>MTAVSTYPDGLSVVKDGSSCHQAGICKQRQSEYNIQMQENPQALLDLSSIWNIWFVFKNLLGKYLLVPKTWDELVRAAEEVWNTQIMLKQINPVIKSMEHHVEQVLTKHGDSSAWLSPDGAIQVTQPSAILDLNTSHVLITNLAETAYSLLSGTSLGTASPLGPQDISISTANFLLTGLDKTCAIPDNIASVFLTQDKEPEFTAEPLNFAKDGLTRPLPTSRETQNH</sequence>
<evidence type="ECO:0000313" key="1">
    <source>
        <dbReference type="EMBL" id="SAM83863.1"/>
    </source>
</evidence>
<proteinExistence type="predicted"/>
<dbReference type="AlphaFoldDB" id="A0A1K0G7Z9"/>
<gene>
    <name evidence="1" type="ORF">UBRO_20792</name>
</gene>
<dbReference type="EMBL" id="LT558128">
    <property type="protein sequence ID" value="SAM83863.1"/>
    <property type="molecule type" value="Genomic_DNA"/>
</dbReference>
<organism evidence="1 2">
    <name type="scientific">Ustilago bromivora</name>
    <dbReference type="NCBI Taxonomy" id="307758"/>
    <lineage>
        <taxon>Eukaryota</taxon>
        <taxon>Fungi</taxon>
        <taxon>Dikarya</taxon>
        <taxon>Basidiomycota</taxon>
        <taxon>Ustilaginomycotina</taxon>
        <taxon>Ustilaginomycetes</taxon>
        <taxon>Ustilaginales</taxon>
        <taxon>Ustilaginaceae</taxon>
        <taxon>Ustilago</taxon>
    </lineage>
</organism>
<protein>
    <submittedName>
        <fullName evidence="1">Uncharacterized protein</fullName>
    </submittedName>
</protein>